<protein>
    <submittedName>
        <fullName evidence="2">SMI1/KNR4 family protein</fullName>
    </submittedName>
</protein>
<dbReference type="InterPro" id="IPR037883">
    <property type="entry name" value="Knr4/Smi1-like_sf"/>
</dbReference>
<name>A0A5R9KI52_9BACT</name>
<keyword evidence="3" id="KW-1185">Reference proteome</keyword>
<feature type="domain" description="Knr4/Smi1-like" evidence="1">
    <location>
        <begin position="119"/>
        <end position="254"/>
    </location>
</feature>
<proteinExistence type="predicted"/>
<dbReference type="SUPFAM" id="SSF160631">
    <property type="entry name" value="SMI1/KNR4-like"/>
    <property type="match status" value="1"/>
</dbReference>
<accession>A0A5R9KI52</accession>
<gene>
    <name evidence="2" type="ORF">FEM55_01730</name>
</gene>
<dbReference type="AlphaFoldDB" id="A0A5R9KI52"/>
<evidence type="ECO:0000313" key="3">
    <source>
        <dbReference type="Proteomes" id="UP000309788"/>
    </source>
</evidence>
<evidence type="ECO:0000259" key="1">
    <source>
        <dbReference type="Pfam" id="PF09346"/>
    </source>
</evidence>
<comment type="caution">
    <text evidence="2">The sequence shown here is derived from an EMBL/GenBank/DDBJ whole genome shotgun (WGS) entry which is preliminary data.</text>
</comment>
<sequence length="304" mass="35478">MLELIQMYSRCHARSIELGQERKQEENIPNLPFAHGQKPENSWMLNECRKNRMLAERLSTFSNKEKIADFSSACIIYNHSVEYMFEKIAKAVHAYNQVSIDAGEPYSSICVLDIEEKSTEKEILLLEDRIGIKLPEALKKLYTGFGTIKNRDLNENNCMDIYSVSYLMERLDDPDKWTRTESLGIIDMIRLSWGNDRYELDEELSPAMKSYLNKHYICFGLYRTNDNLESANYLYFDTEGRFGSVFYHQDDFEDLLQNHLHPMFKESPATHVLEELLLEAFEIITELKLEEVSDEPLDNYSGNG</sequence>
<dbReference type="Proteomes" id="UP000309788">
    <property type="component" value="Unassembled WGS sequence"/>
</dbReference>
<dbReference type="Pfam" id="PF09346">
    <property type="entry name" value="SMI1_KNR4"/>
    <property type="match status" value="1"/>
</dbReference>
<evidence type="ECO:0000313" key="2">
    <source>
        <dbReference type="EMBL" id="TLU95898.1"/>
    </source>
</evidence>
<dbReference type="EMBL" id="VCEI01000011">
    <property type="protein sequence ID" value="TLU95898.1"/>
    <property type="molecule type" value="Genomic_DNA"/>
</dbReference>
<reference evidence="2 3" key="1">
    <citation type="submission" date="2019-05" db="EMBL/GenBank/DDBJ databases">
        <authorList>
            <person name="Qu J.-H."/>
        </authorList>
    </citation>
    <scope>NUCLEOTIDE SEQUENCE [LARGE SCALE GENOMIC DNA]</scope>
    <source>
        <strain evidence="2 3">Z12</strain>
    </source>
</reference>
<dbReference type="InterPro" id="IPR018958">
    <property type="entry name" value="Knr4/Smi1-like_dom"/>
</dbReference>
<dbReference type="Gene3D" id="3.40.1580.10">
    <property type="entry name" value="SMI1/KNR4-like"/>
    <property type="match status" value="1"/>
</dbReference>
<dbReference type="OrthoDB" id="6027566at2"/>
<organism evidence="2 3">
    <name type="scientific">Dyadobacter sediminis</name>
    <dbReference type="NCBI Taxonomy" id="1493691"/>
    <lineage>
        <taxon>Bacteria</taxon>
        <taxon>Pseudomonadati</taxon>
        <taxon>Bacteroidota</taxon>
        <taxon>Cytophagia</taxon>
        <taxon>Cytophagales</taxon>
        <taxon>Spirosomataceae</taxon>
        <taxon>Dyadobacter</taxon>
    </lineage>
</organism>